<proteinExistence type="predicted"/>
<dbReference type="Proteomes" id="UP000677082">
    <property type="component" value="Unassembled WGS sequence"/>
</dbReference>
<sequence length="389" mass="39368">MKPVVVVGTGIVGASIAYHLARRGVPVTVIGRDAGVTASSFAWIGGDEGGDWPGGAADLAGLVLADWRRVQREVSGIGVRWTGSLRWPITAEEATQAEPPGPAVPVSAVPGSAVPGSAVPGSAVPEEAGLMFLGQPMGAGGRLVGPEAIASLEPHLRTFPEQAVYRPGDGGVDPVRAARAFLLAARDAGARVVPGATAVEVSTAGVGSTAGFHPASTVVLAAGTGSVALARRAGSAWTGQQAGSGEAVARMAGTSPAMLVRVRARRAGLVRGIVVGPGFEVREVRERELLMAASLGDTWSWSDLRDTAGQALGHLRTAFGDGLRPVGWRVGVRPMPVGGPVIGRLSPYLYVAVMHSGVCLAPSVGRLVASEISSGAAAPELARCRPPAG</sequence>
<dbReference type="InterPro" id="IPR006076">
    <property type="entry name" value="FAD-dep_OxRdtase"/>
</dbReference>
<evidence type="ECO:0000313" key="2">
    <source>
        <dbReference type="EMBL" id="GIM94926.1"/>
    </source>
</evidence>
<feature type="domain" description="FAD dependent oxidoreductase" evidence="1">
    <location>
        <begin position="4"/>
        <end position="370"/>
    </location>
</feature>
<dbReference type="InterPro" id="IPR036188">
    <property type="entry name" value="FAD/NAD-bd_sf"/>
</dbReference>
<dbReference type="Pfam" id="PF01266">
    <property type="entry name" value="DAO"/>
    <property type="match status" value="1"/>
</dbReference>
<dbReference type="PANTHER" id="PTHR13847">
    <property type="entry name" value="SARCOSINE DEHYDROGENASE-RELATED"/>
    <property type="match status" value="1"/>
</dbReference>
<accession>A0A919W8P4</accession>
<dbReference type="RefSeq" id="WP_213010671.1">
    <property type="nucleotide sequence ID" value="NZ_BOQN01000087.1"/>
</dbReference>
<comment type="caution">
    <text evidence="2">The sequence shown here is derived from an EMBL/GenBank/DDBJ whole genome shotgun (WGS) entry which is preliminary data.</text>
</comment>
<dbReference type="GO" id="GO:0005737">
    <property type="term" value="C:cytoplasm"/>
    <property type="evidence" value="ECO:0007669"/>
    <property type="project" value="TreeGrafter"/>
</dbReference>
<evidence type="ECO:0000313" key="3">
    <source>
        <dbReference type="Proteomes" id="UP000677082"/>
    </source>
</evidence>
<dbReference type="SUPFAM" id="SSF51905">
    <property type="entry name" value="FAD/NAD(P)-binding domain"/>
    <property type="match status" value="1"/>
</dbReference>
<gene>
    <name evidence="2" type="ORF">Ato02nite_067190</name>
</gene>
<dbReference type="Gene3D" id="3.30.9.10">
    <property type="entry name" value="D-Amino Acid Oxidase, subunit A, domain 2"/>
    <property type="match status" value="2"/>
</dbReference>
<evidence type="ECO:0000259" key="1">
    <source>
        <dbReference type="Pfam" id="PF01266"/>
    </source>
</evidence>
<name>A0A919W8P4_9ACTN</name>
<dbReference type="Gene3D" id="3.50.50.60">
    <property type="entry name" value="FAD/NAD(P)-binding domain"/>
    <property type="match status" value="2"/>
</dbReference>
<organism evidence="2 3">
    <name type="scientific">Paractinoplanes toevensis</name>
    <dbReference type="NCBI Taxonomy" id="571911"/>
    <lineage>
        <taxon>Bacteria</taxon>
        <taxon>Bacillati</taxon>
        <taxon>Actinomycetota</taxon>
        <taxon>Actinomycetes</taxon>
        <taxon>Micromonosporales</taxon>
        <taxon>Micromonosporaceae</taxon>
        <taxon>Paractinoplanes</taxon>
    </lineage>
</organism>
<reference evidence="2 3" key="1">
    <citation type="submission" date="2021-03" db="EMBL/GenBank/DDBJ databases">
        <title>Whole genome shotgun sequence of Actinoplanes toevensis NBRC 105298.</title>
        <authorList>
            <person name="Komaki H."/>
            <person name="Tamura T."/>
        </authorList>
    </citation>
    <scope>NUCLEOTIDE SEQUENCE [LARGE SCALE GENOMIC DNA]</scope>
    <source>
        <strain evidence="2 3">NBRC 105298</strain>
    </source>
</reference>
<dbReference type="AlphaFoldDB" id="A0A919W8P4"/>
<dbReference type="EMBL" id="BOQN01000087">
    <property type="protein sequence ID" value="GIM94926.1"/>
    <property type="molecule type" value="Genomic_DNA"/>
</dbReference>
<keyword evidence="3" id="KW-1185">Reference proteome</keyword>
<protein>
    <submittedName>
        <fullName evidence="2">D-amino-acid oxidase</fullName>
    </submittedName>
</protein>